<reference evidence="2" key="1">
    <citation type="submission" date="2020-09" db="EMBL/GenBank/DDBJ databases">
        <title>Genome-Enabled Discovery of Anthraquinone Biosynthesis in Senna tora.</title>
        <authorList>
            <person name="Kang S.-H."/>
            <person name="Pandey R.P."/>
            <person name="Lee C.-M."/>
            <person name="Sim J.-S."/>
            <person name="Jeong J.-T."/>
            <person name="Choi B.-S."/>
            <person name="Jung M."/>
            <person name="Ginzburg D."/>
            <person name="Zhao K."/>
            <person name="Won S.Y."/>
            <person name="Oh T.-J."/>
            <person name="Yu Y."/>
            <person name="Kim N.-H."/>
            <person name="Lee O.R."/>
            <person name="Lee T.-H."/>
            <person name="Bashyal P."/>
            <person name="Kim T.-S."/>
            <person name="Lee W.-H."/>
            <person name="Kawkins C."/>
            <person name="Kim C.-K."/>
            <person name="Kim J.S."/>
            <person name="Ahn B.O."/>
            <person name="Rhee S.Y."/>
            <person name="Sohng J.K."/>
        </authorList>
    </citation>
    <scope>NUCLEOTIDE SEQUENCE</scope>
    <source>
        <tissue evidence="2">Leaf</tissue>
    </source>
</reference>
<protein>
    <submittedName>
        <fullName evidence="2">Uncharacterized protein</fullName>
    </submittedName>
</protein>
<comment type="caution">
    <text evidence="2">The sequence shown here is derived from an EMBL/GenBank/DDBJ whole genome shotgun (WGS) entry which is preliminary data.</text>
</comment>
<evidence type="ECO:0000313" key="3">
    <source>
        <dbReference type="Proteomes" id="UP000634136"/>
    </source>
</evidence>
<evidence type="ECO:0000313" key="2">
    <source>
        <dbReference type="EMBL" id="KAF7804092.1"/>
    </source>
</evidence>
<gene>
    <name evidence="2" type="ORF">G2W53_043203</name>
</gene>
<accession>A0A834SNL5</accession>
<keyword evidence="3" id="KW-1185">Reference proteome</keyword>
<organism evidence="2 3">
    <name type="scientific">Senna tora</name>
    <dbReference type="NCBI Taxonomy" id="362788"/>
    <lineage>
        <taxon>Eukaryota</taxon>
        <taxon>Viridiplantae</taxon>
        <taxon>Streptophyta</taxon>
        <taxon>Embryophyta</taxon>
        <taxon>Tracheophyta</taxon>
        <taxon>Spermatophyta</taxon>
        <taxon>Magnoliopsida</taxon>
        <taxon>eudicotyledons</taxon>
        <taxon>Gunneridae</taxon>
        <taxon>Pentapetalae</taxon>
        <taxon>rosids</taxon>
        <taxon>fabids</taxon>
        <taxon>Fabales</taxon>
        <taxon>Fabaceae</taxon>
        <taxon>Caesalpinioideae</taxon>
        <taxon>Cassia clade</taxon>
        <taxon>Senna</taxon>
    </lineage>
</organism>
<dbReference type="EMBL" id="JAAIUW010000013">
    <property type="protein sequence ID" value="KAF7804092.1"/>
    <property type="molecule type" value="Genomic_DNA"/>
</dbReference>
<proteinExistence type="predicted"/>
<evidence type="ECO:0000256" key="1">
    <source>
        <dbReference type="SAM" id="MobiDB-lite"/>
    </source>
</evidence>
<name>A0A834SNL5_9FABA</name>
<feature type="region of interest" description="Disordered" evidence="1">
    <location>
        <begin position="1"/>
        <end position="25"/>
    </location>
</feature>
<dbReference type="Proteomes" id="UP000634136">
    <property type="component" value="Unassembled WGS sequence"/>
</dbReference>
<sequence>MDYSLKSATPTPPIGGLQPSFKPTL</sequence>
<dbReference type="AlphaFoldDB" id="A0A834SNL5"/>